<name>A0A923NDG0_9FIRM</name>
<proteinExistence type="predicted"/>
<dbReference type="EMBL" id="JACRWC010000023">
    <property type="protein sequence ID" value="MBC5998622.1"/>
    <property type="molecule type" value="Genomic_DNA"/>
</dbReference>
<protein>
    <submittedName>
        <fullName evidence="2">Uncharacterized protein</fullName>
    </submittedName>
</protein>
<accession>A0A923NDG0</accession>
<evidence type="ECO:0000313" key="2">
    <source>
        <dbReference type="EMBL" id="MBC5998622.1"/>
    </source>
</evidence>
<dbReference type="RefSeq" id="WP_249286184.1">
    <property type="nucleotide sequence ID" value="NZ_JACRWC010000023.1"/>
</dbReference>
<sequence length="402" mass="45937">METRSVSDFSVFCPVCGIEQNLYDIAEGQCMICGTDLTAEKKKLMKVLLAQDIFFDCDENGHIVVPESVVKTGTPAAKPENLAAKPEAPAVLHFKGQFSEIEYYKHKVIQIPDEGKLIVQVYFHFKNLAGKPKCFLDCSQMQLFQHGMSKDFYPGSTDTESLNAGIVILPGYSLDVAKGFEIQDYSDVLLRYVPWDEDFDLEFTQTLHLEKSETSDGFEMAFLENKLVDFLRDIIHEKLLQDNNYVRLMRQFERKHTEKSDEQGLDAALMVFFLNWMNDHLTEKELQAAVDRRKKQEQEMEGPLEIVIDLADLGYGDNEDYAEHVPDDGDDGDDWEIEDPDDVEEESEFYEPPVDYEDEDAIALDMEEAIDDAIMFHGGNPFDWDTRSDFLDDPLGFGDDDA</sequence>
<keyword evidence="3" id="KW-1185">Reference proteome</keyword>
<gene>
    <name evidence="2" type="ORF">H8876_01115</name>
</gene>
<feature type="compositionally biased region" description="Acidic residues" evidence="1">
    <location>
        <begin position="328"/>
        <end position="355"/>
    </location>
</feature>
<dbReference type="Proteomes" id="UP000644115">
    <property type="component" value="Unassembled WGS sequence"/>
</dbReference>
<evidence type="ECO:0000256" key="1">
    <source>
        <dbReference type="SAM" id="MobiDB-lite"/>
    </source>
</evidence>
<evidence type="ECO:0000313" key="3">
    <source>
        <dbReference type="Proteomes" id="UP000644115"/>
    </source>
</evidence>
<organism evidence="2 3">
    <name type="scientific">Lentihominibacter faecis</name>
    <dbReference type="NCBI Taxonomy" id="2764712"/>
    <lineage>
        <taxon>Bacteria</taxon>
        <taxon>Bacillati</taxon>
        <taxon>Bacillota</taxon>
        <taxon>Clostridia</taxon>
        <taxon>Peptostreptococcales</taxon>
        <taxon>Anaerovoracaceae</taxon>
        <taxon>Lentihominibacter</taxon>
    </lineage>
</organism>
<feature type="region of interest" description="Disordered" evidence="1">
    <location>
        <begin position="318"/>
        <end position="355"/>
    </location>
</feature>
<comment type="caution">
    <text evidence="2">The sequence shown here is derived from an EMBL/GenBank/DDBJ whole genome shotgun (WGS) entry which is preliminary data.</text>
</comment>
<dbReference type="AlphaFoldDB" id="A0A923NDG0"/>
<reference evidence="2" key="1">
    <citation type="submission" date="2020-08" db="EMBL/GenBank/DDBJ databases">
        <authorList>
            <person name="Liu C."/>
            <person name="Sun Q."/>
        </authorList>
    </citation>
    <scope>NUCLEOTIDE SEQUENCE</scope>
    <source>
        <strain evidence="2">BX16</strain>
    </source>
</reference>